<dbReference type="GO" id="GO:0071555">
    <property type="term" value="P:cell wall organization"/>
    <property type="evidence" value="ECO:0007669"/>
    <property type="project" value="UniProtKB-KW"/>
</dbReference>
<sequence>MKLKNLVSILLVIVMSGLLIYGYKLYNKTFVSNTSFNEREVYITIPTNSTHEDIKKILTPYVKDFDQLDAVFQQVSFEQSYIPGRFLLKKGMSNYDLIQALKYNVPVKLTFNNQETIEKLVSRISFQIEPDSIALMNVFLEPEFLEENNFTKEDVLSMFIPNTYEFYWNTTPLKVRNQMHKEYTRFWNEERRTKAEKLGLTPTEVITLASIVQKETAKVDERPKVAGAYLNRLEKGMLLQADPTVVYSKKLLSNDFDQIIKRVYLKDLKLDSPYNTYMYKDLPPGPIAMPDISSVDAVLNPEKHNYIFFCASVERMGYHEFAENLAQHNVNRDKYSAWLDKNNIQ</sequence>
<dbReference type="GO" id="GO:0005886">
    <property type="term" value="C:plasma membrane"/>
    <property type="evidence" value="ECO:0007669"/>
    <property type="project" value="UniProtKB-SubCell"/>
</dbReference>
<dbReference type="GO" id="GO:0008932">
    <property type="term" value="F:lytic endotransglycosylase activity"/>
    <property type="evidence" value="ECO:0007669"/>
    <property type="project" value="UniProtKB-UniRule"/>
</dbReference>
<evidence type="ECO:0000256" key="2">
    <source>
        <dbReference type="ARBA" id="ARBA00022692"/>
    </source>
</evidence>
<gene>
    <name evidence="7 8" type="primary">mltG</name>
    <name evidence="8" type="ORF">EG240_04110</name>
</gene>
<evidence type="ECO:0000256" key="5">
    <source>
        <dbReference type="ARBA" id="ARBA00023239"/>
    </source>
</evidence>
<dbReference type="Proteomes" id="UP000275719">
    <property type="component" value="Unassembled WGS sequence"/>
</dbReference>
<dbReference type="OrthoDB" id="9814591at2"/>
<comment type="catalytic activity">
    <reaction evidence="7">
        <text>a peptidoglycan chain = a peptidoglycan chain with N-acetyl-1,6-anhydromuramyl-[peptide] at the reducing end + a peptidoglycan chain with N-acetylglucosamine at the non-reducing end.</text>
        <dbReference type="EC" id="4.2.2.29"/>
    </reaction>
</comment>
<accession>A0A3P3W9Z9</accession>
<evidence type="ECO:0000313" key="8">
    <source>
        <dbReference type="EMBL" id="RRJ91975.1"/>
    </source>
</evidence>
<dbReference type="Pfam" id="PF02618">
    <property type="entry name" value="YceG"/>
    <property type="match status" value="1"/>
</dbReference>
<dbReference type="GO" id="GO:0009252">
    <property type="term" value="P:peptidoglycan biosynthetic process"/>
    <property type="evidence" value="ECO:0007669"/>
    <property type="project" value="UniProtKB-UniRule"/>
</dbReference>
<comment type="subcellular location">
    <subcellularLocation>
        <location evidence="7">Cell membrane</location>
        <topology evidence="7">Single-pass membrane protein</topology>
    </subcellularLocation>
</comment>
<evidence type="ECO:0000256" key="4">
    <source>
        <dbReference type="ARBA" id="ARBA00023136"/>
    </source>
</evidence>
<organism evidence="8 9">
    <name type="scientific">Paenimyroides tangerinum</name>
    <dbReference type="NCBI Taxonomy" id="2488728"/>
    <lineage>
        <taxon>Bacteria</taxon>
        <taxon>Pseudomonadati</taxon>
        <taxon>Bacteroidota</taxon>
        <taxon>Flavobacteriia</taxon>
        <taxon>Flavobacteriales</taxon>
        <taxon>Flavobacteriaceae</taxon>
        <taxon>Paenimyroides</taxon>
    </lineage>
</organism>
<evidence type="ECO:0000256" key="3">
    <source>
        <dbReference type="ARBA" id="ARBA00022989"/>
    </source>
</evidence>
<evidence type="ECO:0000256" key="1">
    <source>
        <dbReference type="ARBA" id="ARBA00022475"/>
    </source>
</evidence>
<keyword evidence="6 7" id="KW-0961">Cell wall biogenesis/degradation</keyword>
<dbReference type="HAMAP" id="MF_02065">
    <property type="entry name" value="MltG"/>
    <property type="match status" value="1"/>
</dbReference>
<keyword evidence="9" id="KW-1185">Reference proteome</keyword>
<feature type="site" description="Important for catalytic activity" evidence="7">
    <location>
        <position position="215"/>
    </location>
</feature>
<dbReference type="NCBIfam" id="TIGR00247">
    <property type="entry name" value="endolytic transglycosylase MltG"/>
    <property type="match status" value="1"/>
</dbReference>
<keyword evidence="3 7" id="KW-1133">Transmembrane helix</keyword>
<keyword evidence="1 7" id="KW-1003">Cell membrane</keyword>
<dbReference type="RefSeq" id="WP_125017717.1">
    <property type="nucleotide sequence ID" value="NZ_RQVQ01000007.1"/>
</dbReference>
<keyword evidence="5 7" id="KW-0456">Lyase</keyword>
<protein>
    <recommendedName>
        <fullName evidence="7">Endolytic murein transglycosylase</fullName>
        <ecNumber evidence="7">4.2.2.29</ecNumber>
    </recommendedName>
    <alternativeName>
        <fullName evidence="7">Peptidoglycan lytic transglycosylase</fullName>
    </alternativeName>
    <alternativeName>
        <fullName evidence="7">Peptidoglycan polymerization terminase</fullName>
    </alternativeName>
</protein>
<evidence type="ECO:0000256" key="7">
    <source>
        <dbReference type="HAMAP-Rule" id="MF_02065"/>
    </source>
</evidence>
<dbReference type="PANTHER" id="PTHR30518:SF2">
    <property type="entry name" value="ENDOLYTIC MUREIN TRANSGLYCOSYLASE"/>
    <property type="match status" value="1"/>
</dbReference>
<keyword evidence="4 7" id="KW-0472">Membrane</keyword>
<dbReference type="CDD" id="cd08010">
    <property type="entry name" value="MltG_like"/>
    <property type="match status" value="1"/>
</dbReference>
<evidence type="ECO:0000313" key="9">
    <source>
        <dbReference type="Proteomes" id="UP000275719"/>
    </source>
</evidence>
<comment type="similarity">
    <text evidence="7">Belongs to the transglycosylase MltG family.</text>
</comment>
<keyword evidence="2 7" id="KW-0812">Transmembrane</keyword>
<comment type="caution">
    <text evidence="8">The sequence shown here is derived from an EMBL/GenBank/DDBJ whole genome shotgun (WGS) entry which is preliminary data.</text>
</comment>
<dbReference type="PANTHER" id="PTHR30518">
    <property type="entry name" value="ENDOLYTIC MUREIN TRANSGLYCOSYLASE"/>
    <property type="match status" value="1"/>
</dbReference>
<dbReference type="InterPro" id="IPR003770">
    <property type="entry name" value="MLTG-like"/>
</dbReference>
<comment type="function">
    <text evidence="7">Functions as a peptidoglycan terminase that cleaves nascent peptidoglycan strands endolytically to terminate their elongation.</text>
</comment>
<dbReference type="AlphaFoldDB" id="A0A3P3W9Z9"/>
<feature type="transmembrane region" description="Helical" evidence="7">
    <location>
        <begin position="6"/>
        <end position="26"/>
    </location>
</feature>
<proteinExistence type="inferred from homology"/>
<reference evidence="8 9" key="1">
    <citation type="submission" date="2018-11" db="EMBL/GenBank/DDBJ databases">
        <title>Flavobacterium sp. nov., YIM 102701-2 draft genome.</title>
        <authorList>
            <person name="Li G."/>
            <person name="Jiang Y."/>
        </authorList>
    </citation>
    <scope>NUCLEOTIDE SEQUENCE [LARGE SCALE GENOMIC DNA]</scope>
    <source>
        <strain evidence="8 9">YIM 102701-2</strain>
    </source>
</reference>
<dbReference type="Gene3D" id="3.30.160.60">
    <property type="entry name" value="Classic Zinc Finger"/>
    <property type="match status" value="1"/>
</dbReference>
<name>A0A3P3W9Z9_9FLAO</name>
<evidence type="ECO:0000256" key="6">
    <source>
        <dbReference type="ARBA" id="ARBA00023316"/>
    </source>
</evidence>
<dbReference type="EC" id="4.2.2.29" evidence="7"/>
<dbReference type="EMBL" id="RQVQ01000007">
    <property type="protein sequence ID" value="RRJ91975.1"/>
    <property type="molecule type" value="Genomic_DNA"/>
</dbReference>